<dbReference type="EMBL" id="JAICCE010000026">
    <property type="protein sequence ID" value="KAG9259521.1"/>
    <property type="molecule type" value="Genomic_DNA"/>
</dbReference>
<accession>A0A8T2KRT1</accession>
<sequence length="233" mass="27429">FENYMCIYPLWSGVLLGDLARYGSDQTGSNSKQETEHRDTNCHVEKWFDIVKNDILLKQKSLRPAEFVRKMYTSMQGRYREHILQLNFPEKLLVKPLKGLREKLEQSQEEWAKKQEKDPKVDKSKYFSAPKEIPEPKAIKKQRQKDRKHGIAKVELQKKETEDTAQVILWNMQARELVLAVIHSSDGKTQYTLRHSEFLSLKPHTWLVGEVCYDILYCHLFVMISSTLNQDNM</sequence>
<dbReference type="AlphaFoldDB" id="A0A8T2KRT1"/>
<organism evidence="1 2">
    <name type="scientific">Astyanax mexicanus</name>
    <name type="common">Blind cave fish</name>
    <name type="synonym">Astyanax fasciatus mexicanus</name>
    <dbReference type="NCBI Taxonomy" id="7994"/>
    <lineage>
        <taxon>Eukaryota</taxon>
        <taxon>Metazoa</taxon>
        <taxon>Chordata</taxon>
        <taxon>Craniata</taxon>
        <taxon>Vertebrata</taxon>
        <taxon>Euteleostomi</taxon>
        <taxon>Actinopterygii</taxon>
        <taxon>Neopterygii</taxon>
        <taxon>Teleostei</taxon>
        <taxon>Ostariophysi</taxon>
        <taxon>Characiformes</taxon>
        <taxon>Characoidei</taxon>
        <taxon>Acestrorhamphidae</taxon>
        <taxon>Acestrorhamphinae</taxon>
        <taxon>Astyanax</taxon>
    </lineage>
</organism>
<feature type="non-terminal residue" evidence="1">
    <location>
        <position position="1"/>
    </location>
</feature>
<evidence type="ECO:0000313" key="1">
    <source>
        <dbReference type="EMBL" id="KAG9259521.1"/>
    </source>
</evidence>
<gene>
    <name evidence="1" type="ORF">AMEX_G27815</name>
</gene>
<comment type="caution">
    <text evidence="1">The sequence shown here is derived from an EMBL/GenBank/DDBJ whole genome shotgun (WGS) entry which is preliminary data.</text>
</comment>
<reference evidence="1 2" key="1">
    <citation type="submission" date="2021-07" db="EMBL/GenBank/DDBJ databases">
        <authorList>
            <person name="Imarazene B."/>
            <person name="Zahm M."/>
            <person name="Klopp C."/>
            <person name="Cabau C."/>
            <person name="Beille S."/>
            <person name="Jouanno E."/>
            <person name="Castinel A."/>
            <person name="Lluch J."/>
            <person name="Gil L."/>
            <person name="Kuchtly C."/>
            <person name="Lopez Roques C."/>
            <person name="Donnadieu C."/>
            <person name="Parrinello H."/>
            <person name="Journot L."/>
            <person name="Du K."/>
            <person name="Schartl M."/>
            <person name="Retaux S."/>
            <person name="Guiguen Y."/>
        </authorList>
    </citation>
    <scope>NUCLEOTIDE SEQUENCE [LARGE SCALE GENOMIC DNA]</scope>
    <source>
        <strain evidence="1">Pach_M1</strain>
        <tissue evidence="1">Testis</tissue>
    </source>
</reference>
<dbReference type="Proteomes" id="UP000752171">
    <property type="component" value="Unassembled WGS sequence"/>
</dbReference>
<evidence type="ECO:0000313" key="2">
    <source>
        <dbReference type="Proteomes" id="UP000752171"/>
    </source>
</evidence>
<proteinExistence type="predicted"/>
<protein>
    <submittedName>
        <fullName evidence="1">Uncharacterized protein</fullName>
    </submittedName>
</protein>
<name>A0A8T2KRT1_ASTMX</name>